<feature type="domain" description="FAD-binding" evidence="4">
    <location>
        <begin position="6"/>
        <end position="253"/>
    </location>
</feature>
<dbReference type="Gene3D" id="3.40.30.120">
    <property type="match status" value="1"/>
</dbReference>
<evidence type="ECO:0000313" key="5">
    <source>
        <dbReference type="EMBL" id="KAL1880272.1"/>
    </source>
</evidence>
<dbReference type="InterPro" id="IPR002938">
    <property type="entry name" value="FAD-bd"/>
</dbReference>
<evidence type="ECO:0000313" key="6">
    <source>
        <dbReference type="Proteomes" id="UP001583193"/>
    </source>
</evidence>
<keyword evidence="6" id="KW-1185">Reference proteome</keyword>
<keyword evidence="2" id="KW-0274">FAD</keyword>
<comment type="caution">
    <text evidence="5">The sequence shown here is derived from an EMBL/GenBank/DDBJ whole genome shotgun (WGS) entry which is preliminary data.</text>
</comment>
<keyword evidence="1" id="KW-0285">Flavoprotein</keyword>
<proteinExistence type="predicted"/>
<evidence type="ECO:0000256" key="1">
    <source>
        <dbReference type="ARBA" id="ARBA00022630"/>
    </source>
</evidence>
<dbReference type="InterPro" id="IPR050641">
    <property type="entry name" value="RIFMO-like"/>
</dbReference>
<dbReference type="Gene3D" id="3.30.9.10">
    <property type="entry name" value="D-Amino Acid Oxidase, subunit A, domain 2"/>
    <property type="match status" value="1"/>
</dbReference>
<gene>
    <name evidence="5" type="ORF">Plec18167_003675</name>
</gene>
<dbReference type="PANTHER" id="PTHR43004">
    <property type="entry name" value="TRK SYSTEM POTASSIUM UPTAKE PROTEIN"/>
    <property type="match status" value="1"/>
</dbReference>
<evidence type="ECO:0000259" key="4">
    <source>
        <dbReference type="Pfam" id="PF01494"/>
    </source>
</evidence>
<dbReference type="PRINTS" id="PR00420">
    <property type="entry name" value="RNGMNOXGNASE"/>
</dbReference>
<dbReference type="Gene3D" id="3.50.50.60">
    <property type="entry name" value="FAD/NAD(P)-binding domain"/>
    <property type="match status" value="1"/>
</dbReference>
<protein>
    <recommendedName>
        <fullName evidence="4">FAD-binding domain-containing protein</fullName>
    </recommendedName>
</protein>
<dbReference type="Proteomes" id="UP001583193">
    <property type="component" value="Unassembled WGS sequence"/>
</dbReference>
<name>A0ABR3XXI3_9EURO</name>
<dbReference type="InterPro" id="IPR036188">
    <property type="entry name" value="FAD/NAD-bd_sf"/>
</dbReference>
<dbReference type="Pfam" id="PF01494">
    <property type="entry name" value="FAD_binding_3"/>
    <property type="match status" value="1"/>
</dbReference>
<accession>A0ABR3XXI3</accession>
<evidence type="ECO:0000256" key="3">
    <source>
        <dbReference type="ARBA" id="ARBA00023002"/>
    </source>
</evidence>
<keyword evidence="3" id="KW-0560">Oxidoreductase</keyword>
<evidence type="ECO:0000256" key="2">
    <source>
        <dbReference type="ARBA" id="ARBA00022827"/>
    </source>
</evidence>
<sequence length="482" mass="54506">MDKDVLDATPTMIHNIPQPIFEEYIADKLKFRVEIRKNHSFLELEDFGDHVVTTLEDKNDGSRYRVRSKHVVACDGAKSTVRKFLGIESEGENAYEMMMTIHIDADLRPVLQDRPGMLHWVLDPSVSGFIIAYDLSGNQVLICNFDSDRYPVSAWNEDLCRRVVDAAIGDSVPYPILSYRPWVLSRQVARKYRSGNVFLAGDAAHSFPPTGGLGLNSGLGDVHNLAYKLAAVHQGWGSNSLLDTYELERRQVALVNSQQSVKNGKKIFGFLRTLGITDLDVNVARENLWRRINNNDPEIKKLIDEGVEGQREHFDNLGLHIGYVYGQRIMPENASIFLPIVIPGARLPHAWITTSSLTLPPPINSSYVTELRKKEIELRRFSTLDLIPVDVFTLIVGYHYSDTWSKHLENAKGHLASKMKMRIVVHGKDFEVIQDNYNWVDLMKLDEGQATLVRPDQHILAVLDMDVGAEGIVATMREHLVI</sequence>
<dbReference type="SUPFAM" id="SSF51905">
    <property type="entry name" value="FAD/NAD(P)-binding domain"/>
    <property type="match status" value="1"/>
</dbReference>
<dbReference type="EMBL" id="JAVDPF010000009">
    <property type="protein sequence ID" value="KAL1880272.1"/>
    <property type="molecule type" value="Genomic_DNA"/>
</dbReference>
<organism evidence="5 6">
    <name type="scientific">Paecilomyces lecythidis</name>
    <dbReference type="NCBI Taxonomy" id="3004212"/>
    <lineage>
        <taxon>Eukaryota</taxon>
        <taxon>Fungi</taxon>
        <taxon>Dikarya</taxon>
        <taxon>Ascomycota</taxon>
        <taxon>Pezizomycotina</taxon>
        <taxon>Eurotiomycetes</taxon>
        <taxon>Eurotiomycetidae</taxon>
        <taxon>Eurotiales</taxon>
        <taxon>Thermoascaceae</taxon>
        <taxon>Paecilomyces</taxon>
    </lineage>
</organism>
<dbReference type="PANTHER" id="PTHR43004:SF6">
    <property type="entry name" value="FAD_NAD(P)-BINDING OXIDOREDUCTASE FAMILY PROTEIN"/>
    <property type="match status" value="1"/>
</dbReference>
<reference evidence="5 6" key="1">
    <citation type="journal article" date="2024" name="IMA Fungus">
        <title>IMA Genome - F19 : A genome assembly and annotation guide to empower mycologists, including annotated draft genome sequences of Ceratocystis pirilliformis, Diaporthe australafricana, Fusarium ophioides, Paecilomyces lecythidis, and Sporothrix stenoceras.</title>
        <authorList>
            <person name="Aylward J."/>
            <person name="Wilson A.M."/>
            <person name="Visagie C.M."/>
            <person name="Spraker J."/>
            <person name="Barnes I."/>
            <person name="Buitendag C."/>
            <person name="Ceriani C."/>
            <person name="Del Mar Angel L."/>
            <person name="du Plessis D."/>
            <person name="Fuchs T."/>
            <person name="Gasser K."/>
            <person name="Kramer D."/>
            <person name="Li W."/>
            <person name="Munsamy K."/>
            <person name="Piso A."/>
            <person name="Price J.L."/>
            <person name="Sonnekus B."/>
            <person name="Thomas C."/>
            <person name="van der Nest A."/>
            <person name="van Dijk A."/>
            <person name="van Heerden A."/>
            <person name="van Vuuren N."/>
            <person name="Yilmaz N."/>
            <person name="Duong T.A."/>
            <person name="van der Merwe N.A."/>
            <person name="Wingfield M.J."/>
            <person name="Wingfield B.D."/>
        </authorList>
    </citation>
    <scope>NUCLEOTIDE SEQUENCE [LARGE SCALE GENOMIC DNA]</scope>
    <source>
        <strain evidence="5 6">CMW 18167</strain>
    </source>
</reference>